<evidence type="ECO:0000313" key="2">
    <source>
        <dbReference type="EMBL" id="SDX17413.1"/>
    </source>
</evidence>
<dbReference type="STRING" id="762486.SAMN05444411_103270"/>
<keyword evidence="1" id="KW-1133">Transmembrane helix</keyword>
<name>A0A1H2ZIX8_9FLAO</name>
<dbReference type="GO" id="GO:0015628">
    <property type="term" value="P:protein secretion by the type II secretion system"/>
    <property type="evidence" value="ECO:0007669"/>
    <property type="project" value="TreeGrafter"/>
</dbReference>
<dbReference type="Proteomes" id="UP000199595">
    <property type="component" value="Unassembled WGS sequence"/>
</dbReference>
<dbReference type="Pfam" id="PF12836">
    <property type="entry name" value="HHH_3"/>
    <property type="match status" value="2"/>
</dbReference>
<dbReference type="AlphaFoldDB" id="A0A1H2ZIX8"/>
<accession>A0A1H2ZIX8</accession>
<keyword evidence="1" id="KW-0472">Membrane</keyword>
<dbReference type="OrthoDB" id="981124at2"/>
<reference evidence="2 3" key="1">
    <citation type="submission" date="2016-10" db="EMBL/GenBank/DDBJ databases">
        <authorList>
            <person name="de Groot N.N."/>
        </authorList>
    </citation>
    <scope>NUCLEOTIDE SEQUENCE [LARGE SCALE GENOMIC DNA]</scope>
    <source>
        <strain evidence="2 3">DSM 24956</strain>
    </source>
</reference>
<dbReference type="Gene3D" id="1.10.150.280">
    <property type="entry name" value="AF1531-like domain"/>
    <property type="match status" value="2"/>
</dbReference>
<dbReference type="InterPro" id="IPR010994">
    <property type="entry name" value="RuvA_2-like"/>
</dbReference>
<proteinExistence type="predicted"/>
<dbReference type="RefSeq" id="WP_090122599.1">
    <property type="nucleotide sequence ID" value="NZ_FNNJ01000003.1"/>
</dbReference>
<feature type="transmembrane region" description="Helical" evidence="1">
    <location>
        <begin position="16"/>
        <end position="35"/>
    </location>
</feature>
<evidence type="ECO:0000256" key="1">
    <source>
        <dbReference type="SAM" id="Phobius"/>
    </source>
</evidence>
<gene>
    <name evidence="2" type="ORF">SAMN05444411_103270</name>
</gene>
<dbReference type="PANTHER" id="PTHR21180:SF32">
    <property type="entry name" value="ENDONUCLEASE_EXONUCLEASE_PHOSPHATASE FAMILY DOMAIN-CONTAINING PROTEIN 1"/>
    <property type="match status" value="1"/>
</dbReference>
<dbReference type="EMBL" id="FNNJ01000003">
    <property type="protein sequence ID" value="SDX17413.1"/>
    <property type="molecule type" value="Genomic_DNA"/>
</dbReference>
<organism evidence="2 3">
    <name type="scientific">Lutibacter oricola</name>
    <dbReference type="NCBI Taxonomy" id="762486"/>
    <lineage>
        <taxon>Bacteria</taxon>
        <taxon>Pseudomonadati</taxon>
        <taxon>Bacteroidota</taxon>
        <taxon>Flavobacteriia</taxon>
        <taxon>Flavobacteriales</taxon>
        <taxon>Flavobacteriaceae</taxon>
        <taxon>Lutibacter</taxon>
    </lineage>
</organism>
<protein>
    <submittedName>
        <fullName evidence="2">DNA uptake protein ComE</fullName>
    </submittedName>
</protein>
<dbReference type="InterPro" id="IPR051675">
    <property type="entry name" value="Endo/Exo/Phosphatase_dom_1"/>
</dbReference>
<dbReference type="SUPFAM" id="SSF47781">
    <property type="entry name" value="RuvA domain 2-like"/>
    <property type="match status" value="3"/>
</dbReference>
<keyword evidence="3" id="KW-1185">Reference proteome</keyword>
<sequence length="291" mass="33922">MKNIKSYFSYNKRQRNGIFFLLFAIVVLQAFFFLFEFPQNDKSVISKNEFIAFEQEFDSLKAISLKNKAKLKIFPFNPNFITDYKGYQLGMNVSEIDKLLEYRKTGKYVNSAKEFKKITGVTDSLLQTISPFFKFPKWVTSKKDNNVKSKKKNVNTVISVEDINEATAEDFKRINGVGDKLATRIVSYRKKLQGFSFNNQLNEVWGLKTEVVIELLKNFQVQTKPEIIKLNVNTATFKEVLALNYLDYELTKKIFNYRDMVAEIQSIEELKKIDGFPLEKFDRIALYLAAE</sequence>
<evidence type="ECO:0000313" key="3">
    <source>
        <dbReference type="Proteomes" id="UP000199595"/>
    </source>
</evidence>
<keyword evidence="1" id="KW-0812">Transmembrane</keyword>
<dbReference type="GO" id="GO:0015627">
    <property type="term" value="C:type II protein secretion system complex"/>
    <property type="evidence" value="ECO:0007669"/>
    <property type="project" value="TreeGrafter"/>
</dbReference>
<dbReference type="PANTHER" id="PTHR21180">
    <property type="entry name" value="ENDONUCLEASE/EXONUCLEASE/PHOSPHATASE FAMILY DOMAIN-CONTAINING PROTEIN 1"/>
    <property type="match status" value="1"/>
</dbReference>